<keyword evidence="5" id="KW-0808">Transferase</keyword>
<protein>
    <recommendedName>
        <fullName evidence="12">Purine nucleoside phosphorylase</fullName>
    </recommendedName>
</protein>
<keyword evidence="8" id="KW-0862">Zinc</keyword>
<name>A0A2T0LHB4_9BACL</name>
<dbReference type="PANTHER" id="PTHR30616:SF2">
    <property type="entry name" value="PURINE NUCLEOSIDE PHOSPHORYLASE LACC1"/>
    <property type="match status" value="1"/>
</dbReference>
<dbReference type="InterPro" id="IPR011324">
    <property type="entry name" value="Cytotoxic_necrot_fac-like_cat"/>
</dbReference>
<dbReference type="AlphaFoldDB" id="A0A2T0LHB4"/>
<dbReference type="EMBL" id="PVNE01000005">
    <property type="protein sequence ID" value="PRX41610.1"/>
    <property type="molecule type" value="Genomic_DNA"/>
</dbReference>
<gene>
    <name evidence="13" type="ORF">CLV97_10537</name>
</gene>
<comment type="caution">
    <text evidence="13">The sequence shown here is derived from an EMBL/GenBank/DDBJ whole genome shotgun (WGS) entry which is preliminary data.</text>
</comment>
<comment type="catalytic activity">
    <reaction evidence="11">
        <text>S-methyl-5'-thioadenosine + phosphate = 5-(methylsulfanyl)-alpha-D-ribose 1-phosphate + adenine</text>
        <dbReference type="Rhea" id="RHEA:11852"/>
        <dbReference type="ChEBI" id="CHEBI:16708"/>
        <dbReference type="ChEBI" id="CHEBI:17509"/>
        <dbReference type="ChEBI" id="CHEBI:43474"/>
        <dbReference type="ChEBI" id="CHEBI:58533"/>
        <dbReference type="EC" id="2.4.2.28"/>
    </reaction>
    <physiologicalReaction direction="left-to-right" evidence="11">
        <dbReference type="Rhea" id="RHEA:11853"/>
    </physiologicalReaction>
</comment>
<dbReference type="SUPFAM" id="SSF64438">
    <property type="entry name" value="CNF1/YfiH-like putative cysteine hydrolases"/>
    <property type="match status" value="1"/>
</dbReference>
<evidence type="ECO:0000256" key="10">
    <source>
        <dbReference type="ARBA" id="ARBA00048968"/>
    </source>
</evidence>
<keyword evidence="6" id="KW-0479">Metal-binding</keyword>
<evidence type="ECO:0000256" key="4">
    <source>
        <dbReference type="ARBA" id="ARBA00007353"/>
    </source>
</evidence>
<dbReference type="GO" id="GO:0016787">
    <property type="term" value="F:hydrolase activity"/>
    <property type="evidence" value="ECO:0007669"/>
    <property type="project" value="UniProtKB-KW"/>
</dbReference>
<evidence type="ECO:0000256" key="6">
    <source>
        <dbReference type="ARBA" id="ARBA00022723"/>
    </source>
</evidence>
<sequence length="274" mass="30444">MEPFRYREDAKIPCFSLHPWENAFPNLVAGMSARKASPDPYRHNYALHVGDDPDRVRLNRQKLAEQLGMSFSAWTCGEQVHGADIAEVSSEDRGKGRNSLETALPSVDGLLTDQEDILLTSFYADCVPLLFYSPDSSIIGLAHAGWRGTVGRIGPRMVEKMVRRGAKREGILAAIAPSIGGCCYEVDEHVVGPLSQSLSDLSGVINPSRPGRWMLDLKAANRKLLLEAGIREENLLVSGWCTSCHEEHFFSHRRDQGRTGRMVAWIGMRKGRKV</sequence>
<evidence type="ECO:0000256" key="3">
    <source>
        <dbReference type="ARBA" id="ARBA00003215"/>
    </source>
</evidence>
<comment type="similarity">
    <text evidence="4 12">Belongs to the purine nucleoside phosphorylase YfiH/LACC1 family.</text>
</comment>
<evidence type="ECO:0000256" key="12">
    <source>
        <dbReference type="RuleBase" id="RU361274"/>
    </source>
</evidence>
<proteinExistence type="inferred from homology"/>
<organism evidence="13 14">
    <name type="scientific">Planifilum fimeticola</name>
    <dbReference type="NCBI Taxonomy" id="201975"/>
    <lineage>
        <taxon>Bacteria</taxon>
        <taxon>Bacillati</taxon>
        <taxon>Bacillota</taxon>
        <taxon>Bacilli</taxon>
        <taxon>Bacillales</taxon>
        <taxon>Thermoactinomycetaceae</taxon>
        <taxon>Planifilum</taxon>
    </lineage>
</organism>
<evidence type="ECO:0000256" key="8">
    <source>
        <dbReference type="ARBA" id="ARBA00022833"/>
    </source>
</evidence>
<evidence type="ECO:0000313" key="13">
    <source>
        <dbReference type="EMBL" id="PRX41610.1"/>
    </source>
</evidence>
<comment type="catalytic activity">
    <reaction evidence="9">
        <text>adenosine + H2O + H(+) = inosine + NH4(+)</text>
        <dbReference type="Rhea" id="RHEA:24408"/>
        <dbReference type="ChEBI" id="CHEBI:15377"/>
        <dbReference type="ChEBI" id="CHEBI:15378"/>
        <dbReference type="ChEBI" id="CHEBI:16335"/>
        <dbReference type="ChEBI" id="CHEBI:17596"/>
        <dbReference type="ChEBI" id="CHEBI:28938"/>
        <dbReference type="EC" id="3.5.4.4"/>
    </reaction>
    <physiologicalReaction direction="left-to-right" evidence="9">
        <dbReference type="Rhea" id="RHEA:24409"/>
    </physiologicalReaction>
</comment>
<keyword evidence="14" id="KW-1185">Reference proteome</keyword>
<comment type="catalytic activity">
    <reaction evidence="10">
        <text>adenosine + phosphate = alpha-D-ribose 1-phosphate + adenine</text>
        <dbReference type="Rhea" id="RHEA:27642"/>
        <dbReference type="ChEBI" id="CHEBI:16335"/>
        <dbReference type="ChEBI" id="CHEBI:16708"/>
        <dbReference type="ChEBI" id="CHEBI:43474"/>
        <dbReference type="ChEBI" id="CHEBI:57720"/>
        <dbReference type="EC" id="2.4.2.1"/>
    </reaction>
    <physiologicalReaction direction="left-to-right" evidence="10">
        <dbReference type="Rhea" id="RHEA:27643"/>
    </physiologicalReaction>
</comment>
<dbReference type="GO" id="GO:0005507">
    <property type="term" value="F:copper ion binding"/>
    <property type="evidence" value="ECO:0007669"/>
    <property type="project" value="TreeGrafter"/>
</dbReference>
<evidence type="ECO:0000256" key="11">
    <source>
        <dbReference type="ARBA" id="ARBA00049893"/>
    </source>
</evidence>
<dbReference type="Pfam" id="PF02578">
    <property type="entry name" value="Cu-oxidase_4"/>
    <property type="match status" value="1"/>
</dbReference>
<dbReference type="Proteomes" id="UP000237797">
    <property type="component" value="Unassembled WGS sequence"/>
</dbReference>
<keyword evidence="7" id="KW-0378">Hydrolase</keyword>
<evidence type="ECO:0000256" key="5">
    <source>
        <dbReference type="ARBA" id="ARBA00022679"/>
    </source>
</evidence>
<evidence type="ECO:0000256" key="2">
    <source>
        <dbReference type="ARBA" id="ARBA00001947"/>
    </source>
</evidence>
<evidence type="ECO:0000313" key="14">
    <source>
        <dbReference type="Proteomes" id="UP000237797"/>
    </source>
</evidence>
<reference evidence="13 14" key="1">
    <citation type="submission" date="2018-03" db="EMBL/GenBank/DDBJ databases">
        <title>Genomic Encyclopedia of Archaeal and Bacterial Type Strains, Phase II (KMG-II): from individual species to whole genera.</title>
        <authorList>
            <person name="Goeker M."/>
        </authorList>
    </citation>
    <scope>NUCLEOTIDE SEQUENCE [LARGE SCALE GENOMIC DNA]</scope>
    <source>
        <strain evidence="13 14">DSM 44946</strain>
    </source>
</reference>
<evidence type="ECO:0000256" key="1">
    <source>
        <dbReference type="ARBA" id="ARBA00000553"/>
    </source>
</evidence>
<evidence type="ECO:0000256" key="9">
    <source>
        <dbReference type="ARBA" id="ARBA00047989"/>
    </source>
</evidence>
<comment type="catalytic activity">
    <reaction evidence="1">
        <text>inosine + phosphate = alpha-D-ribose 1-phosphate + hypoxanthine</text>
        <dbReference type="Rhea" id="RHEA:27646"/>
        <dbReference type="ChEBI" id="CHEBI:17368"/>
        <dbReference type="ChEBI" id="CHEBI:17596"/>
        <dbReference type="ChEBI" id="CHEBI:43474"/>
        <dbReference type="ChEBI" id="CHEBI:57720"/>
        <dbReference type="EC" id="2.4.2.1"/>
    </reaction>
    <physiologicalReaction direction="left-to-right" evidence="1">
        <dbReference type="Rhea" id="RHEA:27647"/>
    </physiologicalReaction>
</comment>
<dbReference type="InterPro" id="IPR038371">
    <property type="entry name" value="Cu_polyphenol_OxRdtase_sf"/>
</dbReference>
<comment type="cofactor">
    <cofactor evidence="2">
        <name>Zn(2+)</name>
        <dbReference type="ChEBI" id="CHEBI:29105"/>
    </cofactor>
</comment>
<dbReference type="InterPro" id="IPR003730">
    <property type="entry name" value="Cu_polyphenol_OxRdtase"/>
</dbReference>
<comment type="function">
    <text evidence="3">Purine nucleoside enzyme that catalyzes the phosphorolysis of adenosine and inosine nucleosides, yielding D-ribose 1-phosphate and the respective free bases, adenine and hypoxanthine. Also catalyzes the phosphorolysis of S-methyl-5'-thioadenosine into adenine and S-methyl-5-thio-alpha-D-ribose 1-phosphate. Also has adenosine deaminase activity.</text>
</comment>
<dbReference type="NCBIfam" id="TIGR00726">
    <property type="entry name" value="peptidoglycan editing factor PgeF"/>
    <property type="match status" value="1"/>
</dbReference>
<dbReference type="Gene3D" id="3.60.140.10">
    <property type="entry name" value="CNF1/YfiH-like putative cysteine hydrolases"/>
    <property type="match status" value="1"/>
</dbReference>
<dbReference type="CDD" id="cd16833">
    <property type="entry name" value="YfiH"/>
    <property type="match status" value="1"/>
</dbReference>
<evidence type="ECO:0000256" key="7">
    <source>
        <dbReference type="ARBA" id="ARBA00022801"/>
    </source>
</evidence>
<accession>A0A2T0LHB4</accession>
<dbReference type="RefSeq" id="WP_245891373.1">
    <property type="nucleotide sequence ID" value="NZ_PVNE01000005.1"/>
</dbReference>
<dbReference type="GO" id="GO:0017061">
    <property type="term" value="F:S-methyl-5-thioadenosine phosphorylase activity"/>
    <property type="evidence" value="ECO:0007669"/>
    <property type="project" value="UniProtKB-EC"/>
</dbReference>
<dbReference type="PANTHER" id="PTHR30616">
    <property type="entry name" value="UNCHARACTERIZED PROTEIN YFIH"/>
    <property type="match status" value="1"/>
</dbReference>